<keyword evidence="6" id="KW-0723">Serine/threonine-protein kinase</keyword>
<dbReference type="OrthoDB" id="1364483at2759"/>
<dbReference type="Pfam" id="PF00069">
    <property type="entry name" value="Pkinase"/>
    <property type="match status" value="1"/>
</dbReference>
<dbReference type="InterPro" id="IPR052751">
    <property type="entry name" value="Plant_MAPKKK"/>
</dbReference>
<dbReference type="AlphaFoldDB" id="G7K6M1"/>
<dbReference type="PROSITE" id="PS00108">
    <property type="entry name" value="PROTEIN_KINASE_ST"/>
    <property type="match status" value="1"/>
</dbReference>
<dbReference type="SMART" id="SM00220">
    <property type="entry name" value="S_TKc"/>
    <property type="match status" value="1"/>
</dbReference>
<dbReference type="InterPro" id="IPR017441">
    <property type="entry name" value="Protein_kinase_ATP_BS"/>
</dbReference>
<dbReference type="InterPro" id="IPR011009">
    <property type="entry name" value="Kinase-like_dom_sf"/>
</dbReference>
<evidence type="ECO:0000256" key="5">
    <source>
        <dbReference type="PROSITE-ProRule" id="PRU10141"/>
    </source>
</evidence>
<keyword evidence="4 5" id="KW-0067">ATP-binding</keyword>
<dbReference type="GO" id="GO:0004709">
    <property type="term" value="F:MAP kinase kinase kinase activity"/>
    <property type="evidence" value="ECO:0007669"/>
    <property type="project" value="UniProtKB-EC"/>
</dbReference>
<dbReference type="PaxDb" id="3880-AES94678"/>
<dbReference type="OMA" id="RIHSKGF"/>
<dbReference type="STRING" id="3880.G7K6M1"/>
<dbReference type="EMBL" id="CM001221">
    <property type="protein sequence ID" value="AES94678.1"/>
    <property type="molecule type" value="Genomic_DNA"/>
</dbReference>
<feature type="binding site" evidence="5">
    <location>
        <position position="37"/>
    </location>
    <ligand>
        <name>ATP</name>
        <dbReference type="ChEBI" id="CHEBI:30616"/>
    </ligand>
</feature>
<comment type="similarity">
    <text evidence="6">Belongs to the protein kinase superfamily.</text>
</comment>
<keyword evidence="2 5" id="KW-0547">Nucleotide-binding</keyword>
<dbReference type="PROSITE" id="PS50011">
    <property type="entry name" value="PROTEIN_KINASE_DOM"/>
    <property type="match status" value="1"/>
</dbReference>
<keyword evidence="11" id="KW-1185">Reference proteome</keyword>
<dbReference type="PROSITE" id="PS00107">
    <property type="entry name" value="PROTEIN_KINASE_ATP"/>
    <property type="match status" value="1"/>
</dbReference>
<reference evidence="8 11" key="2">
    <citation type="journal article" date="2014" name="BMC Genomics">
        <title>An improved genome release (version Mt4.0) for the model legume Medicago truncatula.</title>
        <authorList>
            <person name="Tang H."/>
            <person name="Krishnakumar V."/>
            <person name="Bidwell S."/>
            <person name="Rosen B."/>
            <person name="Chan A."/>
            <person name="Zhou S."/>
            <person name="Gentzbittel L."/>
            <person name="Childs K.L."/>
            <person name="Yandell M."/>
            <person name="Gundlach H."/>
            <person name="Mayer K.F."/>
            <person name="Schwartz D.C."/>
            <person name="Town C.D."/>
        </authorList>
    </citation>
    <scope>GENOME REANNOTATION</scope>
    <source>
        <strain evidence="10 11">cv. Jemalong A17</strain>
    </source>
</reference>
<reference evidence="9" key="4">
    <citation type="journal article" date="2018" name="Nat. Plants">
        <title>Whole-genome landscape of Medicago truncatula symbiotic genes.</title>
        <authorList>
            <person name="Pecrix Y."/>
            <person name="Gamas P."/>
            <person name="Carrere S."/>
        </authorList>
    </citation>
    <scope>NUCLEOTIDE SEQUENCE</scope>
    <source>
        <tissue evidence="9">Leaves</tissue>
    </source>
</reference>
<dbReference type="CDD" id="cd06606">
    <property type="entry name" value="STKc_MAPKKK"/>
    <property type="match status" value="1"/>
</dbReference>
<dbReference type="Gramene" id="rna28989">
    <property type="protein sequence ID" value="RHN54014.1"/>
    <property type="gene ID" value="gene28989"/>
</dbReference>
<dbReference type="eggNOG" id="KOG0198">
    <property type="taxonomic scope" value="Eukaryota"/>
</dbReference>
<dbReference type="Proteomes" id="UP000002051">
    <property type="component" value="Chromosome 5"/>
</dbReference>
<dbReference type="InterPro" id="IPR008271">
    <property type="entry name" value="Ser/Thr_kinase_AS"/>
</dbReference>
<reference evidence="10" key="3">
    <citation type="submission" date="2015-04" db="UniProtKB">
        <authorList>
            <consortium name="EnsemblPlants"/>
        </authorList>
    </citation>
    <scope>IDENTIFICATION</scope>
    <source>
        <strain evidence="10">cv. Jemalong A17</strain>
    </source>
</reference>
<dbReference type="InterPro" id="IPR000719">
    <property type="entry name" value="Prot_kinase_dom"/>
</dbReference>
<evidence type="ECO:0000256" key="1">
    <source>
        <dbReference type="ARBA" id="ARBA00022679"/>
    </source>
</evidence>
<sequence length="353" mass="39392">MKNWVRGKMLGSGTFATVNLATHPQNSGIFPSLTAVKTSDTYGSHFLINEKQILESLGSSPHIIKYFGHDQTFENGEECYNIFLEYAAGGTLSDQLKNHGGKLPENLVRRYTRSVVQGLKHVHENGFVHCDVKLQNILVFENDEVKISDFGLAKEKGLKHGGKLECRGTPLYMSPEAVNESVYESPADIWALGCAIVEMATGKHAWNVSSGSNMWSLLIRIGAEDESPLIPDELSQVGKDFLEKCFIKDPSKRWTAEMLLKHEFISGDETVSLVKELINELPLSISPSPRTHFDFPHWASSSVTTLPPDAKEVCELKFEQGFCSPGESLQRLVTNERPLDWSESDAWCFVRSN</sequence>
<evidence type="ECO:0000313" key="9">
    <source>
        <dbReference type="EMBL" id="RHN54014.1"/>
    </source>
</evidence>
<organism evidence="8 11">
    <name type="scientific">Medicago truncatula</name>
    <name type="common">Barrel medic</name>
    <name type="synonym">Medicago tribuloides</name>
    <dbReference type="NCBI Taxonomy" id="3880"/>
    <lineage>
        <taxon>Eukaryota</taxon>
        <taxon>Viridiplantae</taxon>
        <taxon>Streptophyta</taxon>
        <taxon>Embryophyta</taxon>
        <taxon>Tracheophyta</taxon>
        <taxon>Spermatophyta</taxon>
        <taxon>Magnoliopsida</taxon>
        <taxon>eudicotyledons</taxon>
        <taxon>Gunneridae</taxon>
        <taxon>Pentapetalae</taxon>
        <taxon>rosids</taxon>
        <taxon>fabids</taxon>
        <taxon>Fabales</taxon>
        <taxon>Fabaceae</taxon>
        <taxon>Papilionoideae</taxon>
        <taxon>50 kb inversion clade</taxon>
        <taxon>NPAAA clade</taxon>
        <taxon>Hologalegina</taxon>
        <taxon>IRL clade</taxon>
        <taxon>Trifolieae</taxon>
        <taxon>Medicago</taxon>
    </lineage>
</organism>
<evidence type="ECO:0000256" key="6">
    <source>
        <dbReference type="RuleBase" id="RU000304"/>
    </source>
</evidence>
<dbReference type="GO" id="GO:0005524">
    <property type="term" value="F:ATP binding"/>
    <property type="evidence" value="ECO:0007669"/>
    <property type="project" value="UniProtKB-UniRule"/>
</dbReference>
<dbReference type="Gene3D" id="1.10.510.10">
    <property type="entry name" value="Transferase(Phosphotransferase) domain 1"/>
    <property type="match status" value="1"/>
</dbReference>
<dbReference type="KEGG" id="mtr:11407345"/>
<name>G7K6M1_MEDTR</name>
<dbReference type="HOGENOM" id="CLU_000288_63_23_1"/>
<protein>
    <submittedName>
        <fullName evidence="8">MAP3K-like kinase</fullName>
    </submittedName>
    <submittedName>
        <fullName evidence="9">Putative mitogen-activated protein kinase kinase kinase STE-STE11 family</fullName>
        <ecNumber evidence="9">2.7.11.25</ecNumber>
    </submittedName>
</protein>
<dbReference type="PANTHER" id="PTHR48011">
    <property type="entry name" value="CCR4-NOT TRANSCRIPTIONAL COMPLEX SUBUNIT CAF120-RELATED"/>
    <property type="match status" value="1"/>
</dbReference>
<keyword evidence="1 9" id="KW-0808">Transferase</keyword>
<evidence type="ECO:0000256" key="4">
    <source>
        <dbReference type="ARBA" id="ARBA00022840"/>
    </source>
</evidence>
<evidence type="ECO:0000313" key="8">
    <source>
        <dbReference type="EMBL" id="AES94678.1"/>
    </source>
</evidence>
<proteinExistence type="inferred from homology"/>
<dbReference type="EnsemblPlants" id="AES94678">
    <property type="protein sequence ID" value="AES94678"/>
    <property type="gene ID" value="MTR_5g017110"/>
</dbReference>
<keyword evidence="3 8" id="KW-0418">Kinase</keyword>
<evidence type="ECO:0000259" key="7">
    <source>
        <dbReference type="PROSITE" id="PS50011"/>
    </source>
</evidence>
<evidence type="ECO:0000256" key="2">
    <source>
        <dbReference type="ARBA" id="ARBA00022741"/>
    </source>
</evidence>
<dbReference type="EMBL" id="PSQE01000005">
    <property type="protein sequence ID" value="RHN54014.1"/>
    <property type="molecule type" value="Genomic_DNA"/>
</dbReference>
<dbReference type="GO" id="GO:0004672">
    <property type="term" value="F:protein kinase activity"/>
    <property type="evidence" value="ECO:0000318"/>
    <property type="project" value="GO_Central"/>
</dbReference>
<reference evidence="8 11" key="1">
    <citation type="journal article" date="2011" name="Nature">
        <title>The Medicago genome provides insight into the evolution of rhizobial symbioses.</title>
        <authorList>
            <person name="Young N.D."/>
            <person name="Debelle F."/>
            <person name="Oldroyd G.E."/>
            <person name="Geurts R."/>
            <person name="Cannon S.B."/>
            <person name="Udvardi M.K."/>
            <person name="Benedito V.A."/>
            <person name="Mayer K.F."/>
            <person name="Gouzy J."/>
            <person name="Schoof H."/>
            <person name="Van de Peer Y."/>
            <person name="Proost S."/>
            <person name="Cook D.R."/>
            <person name="Meyers B.C."/>
            <person name="Spannagl M."/>
            <person name="Cheung F."/>
            <person name="De Mita S."/>
            <person name="Krishnakumar V."/>
            <person name="Gundlach H."/>
            <person name="Zhou S."/>
            <person name="Mudge J."/>
            <person name="Bharti A.K."/>
            <person name="Murray J.D."/>
            <person name="Naoumkina M.A."/>
            <person name="Rosen B."/>
            <person name="Silverstein K.A."/>
            <person name="Tang H."/>
            <person name="Rombauts S."/>
            <person name="Zhao P.X."/>
            <person name="Zhou P."/>
            <person name="Barbe V."/>
            <person name="Bardou P."/>
            <person name="Bechner M."/>
            <person name="Bellec A."/>
            <person name="Berger A."/>
            <person name="Berges H."/>
            <person name="Bidwell S."/>
            <person name="Bisseling T."/>
            <person name="Choisne N."/>
            <person name="Couloux A."/>
            <person name="Denny R."/>
            <person name="Deshpande S."/>
            <person name="Dai X."/>
            <person name="Doyle J.J."/>
            <person name="Dudez A.M."/>
            <person name="Farmer A.D."/>
            <person name="Fouteau S."/>
            <person name="Franken C."/>
            <person name="Gibelin C."/>
            <person name="Gish J."/>
            <person name="Goldstein S."/>
            <person name="Gonzalez A.J."/>
            <person name="Green P.J."/>
            <person name="Hallab A."/>
            <person name="Hartog M."/>
            <person name="Hua A."/>
            <person name="Humphray S.J."/>
            <person name="Jeong D.H."/>
            <person name="Jing Y."/>
            <person name="Jocker A."/>
            <person name="Kenton S.M."/>
            <person name="Kim D.J."/>
            <person name="Klee K."/>
            <person name="Lai H."/>
            <person name="Lang C."/>
            <person name="Lin S."/>
            <person name="Macmil S.L."/>
            <person name="Magdelenat G."/>
            <person name="Matthews L."/>
            <person name="McCorrison J."/>
            <person name="Monaghan E.L."/>
            <person name="Mun J.H."/>
            <person name="Najar F.Z."/>
            <person name="Nicholson C."/>
            <person name="Noirot C."/>
            <person name="O'Bleness M."/>
            <person name="Paule C.R."/>
            <person name="Poulain J."/>
            <person name="Prion F."/>
            <person name="Qin B."/>
            <person name="Qu C."/>
            <person name="Retzel E.F."/>
            <person name="Riddle C."/>
            <person name="Sallet E."/>
            <person name="Samain S."/>
            <person name="Samson N."/>
            <person name="Sanders I."/>
            <person name="Saurat O."/>
            <person name="Scarpelli C."/>
            <person name="Schiex T."/>
            <person name="Segurens B."/>
            <person name="Severin A.J."/>
            <person name="Sherrier D.J."/>
            <person name="Shi R."/>
            <person name="Sims S."/>
            <person name="Singer S.R."/>
            <person name="Sinharoy S."/>
            <person name="Sterck L."/>
            <person name="Viollet A."/>
            <person name="Wang B.B."/>
            <person name="Wang K."/>
            <person name="Wang M."/>
            <person name="Wang X."/>
            <person name="Warfsmann J."/>
            <person name="Weissenbach J."/>
            <person name="White D.D."/>
            <person name="White J.D."/>
            <person name="Wiley G.B."/>
            <person name="Wincker P."/>
            <person name="Xing Y."/>
            <person name="Yang L."/>
            <person name="Yao Z."/>
            <person name="Ying F."/>
            <person name="Zhai J."/>
            <person name="Zhou L."/>
            <person name="Zuber A."/>
            <person name="Denarie J."/>
            <person name="Dixon R.A."/>
            <person name="May G.D."/>
            <person name="Schwartz D.C."/>
            <person name="Rogers J."/>
            <person name="Quetier F."/>
            <person name="Town C.D."/>
            <person name="Roe B.A."/>
        </authorList>
    </citation>
    <scope>NUCLEOTIDE SEQUENCE [LARGE SCALE GENOMIC DNA]</scope>
    <source>
        <strain evidence="8">A17</strain>
        <strain evidence="10 11">cv. Jemalong A17</strain>
    </source>
</reference>
<gene>
    <name evidence="10" type="primary">11407345</name>
    <name evidence="8" type="ordered locus">MTR_5g017110</name>
    <name evidence="9" type="ORF">MtrunA17_Chr5g0402091</name>
</gene>
<evidence type="ECO:0000313" key="10">
    <source>
        <dbReference type="EnsemblPlants" id="AES94678"/>
    </source>
</evidence>
<accession>G7K6M1</accession>
<dbReference type="EC" id="2.7.11.25" evidence="9"/>
<feature type="domain" description="Protein kinase" evidence="7">
    <location>
        <begin position="4"/>
        <end position="265"/>
    </location>
</feature>
<dbReference type="Proteomes" id="UP000265566">
    <property type="component" value="Chromosome 5"/>
</dbReference>
<evidence type="ECO:0000313" key="11">
    <source>
        <dbReference type="Proteomes" id="UP000002051"/>
    </source>
</evidence>
<dbReference type="GO" id="GO:0007165">
    <property type="term" value="P:signal transduction"/>
    <property type="evidence" value="ECO:0000318"/>
    <property type="project" value="GO_Central"/>
</dbReference>
<evidence type="ECO:0000256" key="3">
    <source>
        <dbReference type="ARBA" id="ARBA00022777"/>
    </source>
</evidence>
<dbReference type="SUPFAM" id="SSF56112">
    <property type="entry name" value="Protein kinase-like (PK-like)"/>
    <property type="match status" value="1"/>
</dbReference>
<dbReference type="PANTHER" id="PTHR48011:SF18">
    <property type="entry name" value="MITOGEN-ACTIVATED PROTEIN KINASE KINASE KINASE 19-RELATED"/>
    <property type="match status" value="1"/>
</dbReference>